<dbReference type="GO" id="GO:0004742">
    <property type="term" value="F:dihydrolipoyllysine-residue acetyltransferase activity"/>
    <property type="evidence" value="ECO:0007669"/>
    <property type="project" value="UniProtKB-EC"/>
</dbReference>
<sequence>MNVEVFMPDIGVESVEIIEILVQIGDEIKKEDSLISVESHKSVLEIPSPISGIVKKICIKVGDKLSVNTLIMVLKNIDQNKYSKKNNINNHYVNSSDQLNVTNVLDDKDNNISVIEDIYASPKVRRIARLLKINLSKLTGSGPKGRITCEDVKKYSIQVSNNSYLHHNKNSNFKNDHITHINDDEEHQLLTNIQCISGNRLLNNWKNIPHVTQFDEADITDLEDFRKLYNSRNLNNKSVQKISMLSFLVKSVVHALLQYPRFNSILHSSKNSIVLKKNINIGIAVDTKEGLLVPVLKNLKDKNISEISYEIFNLVQKAKNNQLNISDMNNGSFTISSLGGIGGTGFTPIINAPEACILGVSKATIKPIWNIKKFYPRLILPFSLSYDHRIIDGADGVRFTNFLGQLLSDIRTLLV</sequence>
<dbReference type="InterPro" id="IPR003016">
    <property type="entry name" value="2-oxoA_DH_lipoyl-BS"/>
</dbReference>
<evidence type="ECO:0000256" key="1">
    <source>
        <dbReference type="ARBA" id="ARBA00001938"/>
    </source>
</evidence>
<dbReference type="SUPFAM" id="SSF51230">
    <property type="entry name" value="Single hybrid motif"/>
    <property type="match status" value="1"/>
</dbReference>
<dbReference type="InterPro" id="IPR036625">
    <property type="entry name" value="E3-bd_dom_sf"/>
</dbReference>
<keyword evidence="4 9" id="KW-0808">Transferase</keyword>
<evidence type="ECO:0000256" key="3">
    <source>
        <dbReference type="ARBA" id="ARBA00011484"/>
    </source>
</evidence>
<comment type="cofactor">
    <cofactor evidence="1 9">
        <name>(R)-lipoate</name>
        <dbReference type="ChEBI" id="CHEBI:83088"/>
    </cofactor>
</comment>
<organism evidence="12 13">
    <name type="scientific">Buchnera aphidicola</name>
    <name type="common">Cinara laricifoliae</name>
    <dbReference type="NCBI Taxonomy" id="2518977"/>
    <lineage>
        <taxon>Bacteria</taxon>
        <taxon>Pseudomonadati</taxon>
        <taxon>Pseudomonadota</taxon>
        <taxon>Gammaproteobacteria</taxon>
        <taxon>Enterobacterales</taxon>
        <taxon>Erwiniaceae</taxon>
        <taxon>Buchnera</taxon>
    </lineage>
</organism>
<evidence type="ECO:0000256" key="8">
    <source>
        <dbReference type="ARBA" id="ARBA00048370"/>
    </source>
</evidence>
<dbReference type="EC" id="2.3.1.-" evidence="9"/>
<evidence type="ECO:0000313" key="12">
    <source>
        <dbReference type="EMBL" id="VFP83625.1"/>
    </source>
</evidence>
<keyword evidence="6 9" id="KW-0012">Acyltransferase</keyword>
<evidence type="ECO:0000256" key="9">
    <source>
        <dbReference type="RuleBase" id="RU003423"/>
    </source>
</evidence>
<dbReference type="InterPro" id="IPR004167">
    <property type="entry name" value="PSBD"/>
</dbReference>
<dbReference type="Gene3D" id="2.40.50.100">
    <property type="match status" value="1"/>
</dbReference>
<dbReference type="Gene3D" id="3.30.559.10">
    <property type="entry name" value="Chloramphenicol acetyltransferase-like domain"/>
    <property type="match status" value="1"/>
</dbReference>
<dbReference type="InterPro" id="IPR001078">
    <property type="entry name" value="2-oxoacid_DH_actylTfrase"/>
</dbReference>
<dbReference type="Gene3D" id="4.10.320.10">
    <property type="entry name" value="E3-binding domain"/>
    <property type="match status" value="1"/>
</dbReference>
<dbReference type="FunFam" id="3.30.559.10:FF:000004">
    <property type="entry name" value="Acetyltransferase component of pyruvate dehydrogenase complex"/>
    <property type="match status" value="1"/>
</dbReference>
<dbReference type="GO" id="GO:0006086">
    <property type="term" value="P:pyruvate decarboxylation to acetyl-CoA"/>
    <property type="evidence" value="ECO:0007669"/>
    <property type="project" value="TreeGrafter"/>
</dbReference>
<dbReference type="Pfam" id="PF02817">
    <property type="entry name" value="E3_binding"/>
    <property type="match status" value="1"/>
</dbReference>
<dbReference type="PROSITE" id="PS00012">
    <property type="entry name" value="PHOSPHOPANTETHEINE"/>
    <property type="match status" value="1"/>
</dbReference>
<dbReference type="EMBL" id="LR217717">
    <property type="protein sequence ID" value="VFP83625.1"/>
    <property type="molecule type" value="Genomic_DNA"/>
</dbReference>
<evidence type="ECO:0000256" key="6">
    <source>
        <dbReference type="ARBA" id="ARBA00023315"/>
    </source>
</evidence>
<comment type="similarity">
    <text evidence="2 9">Belongs to the 2-oxoacid dehydrogenase family.</text>
</comment>
<accession>A0A451DBD9</accession>
<dbReference type="GO" id="GO:0031405">
    <property type="term" value="F:lipoic acid binding"/>
    <property type="evidence" value="ECO:0007669"/>
    <property type="project" value="TreeGrafter"/>
</dbReference>
<dbReference type="CDD" id="cd06849">
    <property type="entry name" value="lipoyl_domain"/>
    <property type="match status" value="1"/>
</dbReference>
<evidence type="ECO:0000259" key="10">
    <source>
        <dbReference type="PROSITE" id="PS50968"/>
    </source>
</evidence>
<name>A0A451DBD9_9GAMM</name>
<dbReference type="SUPFAM" id="SSF52777">
    <property type="entry name" value="CoA-dependent acyltransferases"/>
    <property type="match status" value="1"/>
</dbReference>
<dbReference type="PROSITE" id="PS50968">
    <property type="entry name" value="BIOTINYL_LIPOYL"/>
    <property type="match status" value="1"/>
</dbReference>
<evidence type="ECO:0000256" key="4">
    <source>
        <dbReference type="ARBA" id="ARBA00022679"/>
    </source>
</evidence>
<keyword evidence="5 9" id="KW-0450">Lipoyl</keyword>
<dbReference type="InterPro" id="IPR006162">
    <property type="entry name" value="Ppantetheine_attach_site"/>
</dbReference>
<reference evidence="12 13" key="1">
    <citation type="submission" date="2019-02" db="EMBL/GenBank/DDBJ databases">
        <authorList>
            <person name="Manzano-Marin A."/>
            <person name="Manzano-Marin A."/>
        </authorList>
    </citation>
    <scope>NUCLEOTIDE SEQUENCE [LARGE SCALE GENOMIC DNA]</scope>
    <source>
        <strain evidence="12 13">BuCilaricifoliae</strain>
    </source>
</reference>
<dbReference type="PANTHER" id="PTHR43178:SF2">
    <property type="entry name" value="DIHYDROLIPOYLLYSINE-RESIDUE ACETYLTRANSFERASE COMPONENT OF PYRUVATE DEHYDROGENASE COMPLEX"/>
    <property type="match status" value="1"/>
</dbReference>
<dbReference type="PROSITE" id="PS00189">
    <property type="entry name" value="LIPOYL"/>
    <property type="match status" value="1"/>
</dbReference>
<dbReference type="RefSeq" id="WP_232036978.1">
    <property type="nucleotide sequence ID" value="NZ_LR217717.1"/>
</dbReference>
<dbReference type="GO" id="GO:0005737">
    <property type="term" value="C:cytoplasm"/>
    <property type="evidence" value="ECO:0007669"/>
    <property type="project" value="TreeGrafter"/>
</dbReference>
<proteinExistence type="inferred from homology"/>
<dbReference type="Pfam" id="PF00198">
    <property type="entry name" value="2-oxoacid_dh"/>
    <property type="match status" value="1"/>
</dbReference>
<evidence type="ECO:0000313" key="13">
    <source>
        <dbReference type="Proteomes" id="UP000294349"/>
    </source>
</evidence>
<evidence type="ECO:0000259" key="11">
    <source>
        <dbReference type="PROSITE" id="PS51826"/>
    </source>
</evidence>
<evidence type="ECO:0000256" key="2">
    <source>
        <dbReference type="ARBA" id="ARBA00007317"/>
    </source>
</evidence>
<evidence type="ECO:0000256" key="5">
    <source>
        <dbReference type="ARBA" id="ARBA00022823"/>
    </source>
</evidence>
<dbReference type="InterPro" id="IPR050743">
    <property type="entry name" value="2-oxoacid_DH_E2_comp"/>
</dbReference>
<gene>
    <name evidence="12" type="primary">aceF</name>
    <name evidence="12" type="ORF">BUCILAFE3058_139</name>
</gene>
<dbReference type="PANTHER" id="PTHR43178">
    <property type="entry name" value="DIHYDROLIPOAMIDE ACETYLTRANSFERASE COMPONENT OF PYRUVATE DEHYDROGENASE COMPLEX"/>
    <property type="match status" value="1"/>
</dbReference>
<comment type="catalytic activity">
    <reaction evidence="8">
        <text>N(6)-[(R)-dihydrolipoyl]-L-lysyl-[protein] + acetyl-CoA = N(6)-[(R)-S(8)-acetyldihydrolipoyl]-L-lysyl-[protein] + CoA</text>
        <dbReference type="Rhea" id="RHEA:17017"/>
        <dbReference type="Rhea" id="RHEA-COMP:10475"/>
        <dbReference type="Rhea" id="RHEA-COMP:10478"/>
        <dbReference type="ChEBI" id="CHEBI:57287"/>
        <dbReference type="ChEBI" id="CHEBI:57288"/>
        <dbReference type="ChEBI" id="CHEBI:83100"/>
        <dbReference type="ChEBI" id="CHEBI:83111"/>
        <dbReference type="EC" id="2.3.1.12"/>
    </reaction>
</comment>
<evidence type="ECO:0000256" key="7">
    <source>
        <dbReference type="ARBA" id="ARBA00025211"/>
    </source>
</evidence>
<comment type="function">
    <text evidence="7">The pyruvate dehydrogenase complex catalyzes the overall conversion of pyruvate to acetyl-CoA and CO(2). It contains multiple copies of three enzymatic components: pyruvate dehydrogenase (E1), dihydrolipoamide acetyltransferase (E2) and lipoamide dehydrogenase (E3).</text>
</comment>
<dbReference type="InterPro" id="IPR000089">
    <property type="entry name" value="Biotin_lipoyl"/>
</dbReference>
<dbReference type="Pfam" id="PF00364">
    <property type="entry name" value="Biotin_lipoyl"/>
    <property type="match status" value="1"/>
</dbReference>
<feature type="domain" description="Peripheral subunit-binding (PSBD)" evidence="11">
    <location>
        <begin position="119"/>
        <end position="156"/>
    </location>
</feature>
<comment type="subunit">
    <text evidence="3">Forms a 24-polypeptide structural core with octahedral symmetry.</text>
</comment>
<dbReference type="PROSITE" id="PS51826">
    <property type="entry name" value="PSBD"/>
    <property type="match status" value="1"/>
</dbReference>
<dbReference type="SUPFAM" id="SSF47005">
    <property type="entry name" value="Peripheral subunit-binding domain of 2-oxo acid dehydrogenase complex"/>
    <property type="match status" value="1"/>
</dbReference>
<dbReference type="InterPro" id="IPR011053">
    <property type="entry name" value="Single_hybrid_motif"/>
</dbReference>
<dbReference type="AlphaFoldDB" id="A0A451DBD9"/>
<dbReference type="InterPro" id="IPR023213">
    <property type="entry name" value="CAT-like_dom_sf"/>
</dbReference>
<protein>
    <recommendedName>
        <fullName evidence="9">Dihydrolipoamide acetyltransferase component of pyruvate dehydrogenase complex</fullName>
        <ecNumber evidence="9">2.3.1.-</ecNumber>
    </recommendedName>
</protein>
<dbReference type="Proteomes" id="UP000294349">
    <property type="component" value="Chromosome"/>
</dbReference>
<keyword evidence="12" id="KW-0670">Pyruvate</keyword>
<feature type="domain" description="Lipoyl-binding" evidence="10">
    <location>
        <begin position="2"/>
        <end position="75"/>
    </location>
</feature>